<proteinExistence type="predicted"/>
<dbReference type="PANTHER" id="PTHR44167:SF30">
    <property type="entry name" value="PHOSPHORYLASE KINASE"/>
    <property type="match status" value="1"/>
</dbReference>
<dbReference type="Proteomes" id="UP001497453">
    <property type="component" value="Chromosome 10"/>
</dbReference>
<name>A0ABP1CWA7_9APHY</name>
<dbReference type="SUPFAM" id="SSF56112">
    <property type="entry name" value="Protein kinase-like (PK-like)"/>
    <property type="match status" value="1"/>
</dbReference>
<evidence type="ECO:0000313" key="2">
    <source>
        <dbReference type="EMBL" id="CAL1698412.1"/>
    </source>
</evidence>
<protein>
    <recommendedName>
        <fullName evidence="1">Protein kinase domain-containing protein</fullName>
    </recommendedName>
</protein>
<feature type="domain" description="Protein kinase" evidence="1">
    <location>
        <begin position="45"/>
        <end position="408"/>
    </location>
</feature>
<dbReference type="InterPro" id="IPR011009">
    <property type="entry name" value="Kinase-like_dom_sf"/>
</dbReference>
<dbReference type="PANTHER" id="PTHR44167">
    <property type="entry name" value="OVARIAN-SPECIFIC SERINE/THREONINE-PROTEIN KINASE LOK-RELATED"/>
    <property type="match status" value="1"/>
</dbReference>
<dbReference type="InterPro" id="IPR008266">
    <property type="entry name" value="Tyr_kinase_AS"/>
</dbReference>
<dbReference type="SMART" id="SM00220">
    <property type="entry name" value="S_TKc"/>
    <property type="match status" value="1"/>
</dbReference>
<sequence length="416" mass="46673">MPVPAQDGVVTPGTMPDDIIAYLYNLEKRHLVWDALRPWFEAQGYILYPNRYPGKLSEVFKYDLSEEHTDVPSVHVGDKSLRARMRSMIFIPPALFSAVSRQHQDVMIKVLSTEGDETDILKHLMSEPQCSDPLNTTIPILDVLTFDDRYSFLVMPRSVNRANSPFTMLIQVRWGPTDPLLDTGFDCLGTAFEYALCLLKALAFLHKNLIVHRDIRPGNVLVNFYAPGQANYQCFFASKHTKFALCDFGCSTMFPSDILPADRVCPAADSECGTFEYHPPDVAEGATVYDPFAYDVACMGGLLCEVIGYMTPLAPPLAPFLDRMITPDLCTRYTAAEALDALLQLKDSLDPKCFDTPAPAPPSFPQCVWQAYDRWAGLPVDFLKEHSARLPPVRPRRKIALVDGTSYFVDWDSPEL</sequence>
<organism evidence="2 3">
    <name type="scientific">Somion occarium</name>
    <dbReference type="NCBI Taxonomy" id="3059160"/>
    <lineage>
        <taxon>Eukaryota</taxon>
        <taxon>Fungi</taxon>
        <taxon>Dikarya</taxon>
        <taxon>Basidiomycota</taxon>
        <taxon>Agaricomycotina</taxon>
        <taxon>Agaricomycetes</taxon>
        <taxon>Polyporales</taxon>
        <taxon>Cerrenaceae</taxon>
        <taxon>Somion</taxon>
    </lineage>
</organism>
<dbReference type="Gene3D" id="1.10.510.10">
    <property type="entry name" value="Transferase(Phosphotransferase) domain 1"/>
    <property type="match status" value="1"/>
</dbReference>
<keyword evidence="3" id="KW-1185">Reference proteome</keyword>
<evidence type="ECO:0000259" key="1">
    <source>
        <dbReference type="PROSITE" id="PS50011"/>
    </source>
</evidence>
<dbReference type="EMBL" id="OZ037953">
    <property type="protein sequence ID" value="CAL1698412.1"/>
    <property type="molecule type" value="Genomic_DNA"/>
</dbReference>
<reference evidence="3" key="1">
    <citation type="submission" date="2024-04" db="EMBL/GenBank/DDBJ databases">
        <authorList>
            <person name="Shaw F."/>
            <person name="Minotto A."/>
        </authorList>
    </citation>
    <scope>NUCLEOTIDE SEQUENCE [LARGE SCALE GENOMIC DNA]</scope>
</reference>
<gene>
    <name evidence="2" type="ORF">GFSPODELE1_LOCUS2145</name>
</gene>
<accession>A0ABP1CWA7</accession>
<dbReference type="PROSITE" id="PS00109">
    <property type="entry name" value="PROTEIN_KINASE_TYR"/>
    <property type="match status" value="1"/>
</dbReference>
<dbReference type="Pfam" id="PF00069">
    <property type="entry name" value="Pkinase"/>
    <property type="match status" value="1"/>
</dbReference>
<dbReference type="InterPro" id="IPR000719">
    <property type="entry name" value="Prot_kinase_dom"/>
</dbReference>
<evidence type="ECO:0000313" key="3">
    <source>
        <dbReference type="Proteomes" id="UP001497453"/>
    </source>
</evidence>
<dbReference type="PROSITE" id="PS50011">
    <property type="entry name" value="PROTEIN_KINASE_DOM"/>
    <property type="match status" value="1"/>
</dbReference>